<dbReference type="EMBL" id="NESQ01000283">
    <property type="protein sequence ID" value="PUU74643.1"/>
    <property type="molecule type" value="Genomic_DNA"/>
</dbReference>
<evidence type="ECO:0000313" key="1">
    <source>
        <dbReference type="EMBL" id="PUU74643.1"/>
    </source>
</evidence>
<reference evidence="1 2" key="1">
    <citation type="submission" date="2017-04" db="EMBL/GenBank/DDBJ databases">
        <title>Draft genome sequence of Tuber borchii Vittad., a whitish edible truffle.</title>
        <authorList>
            <consortium name="DOE Joint Genome Institute"/>
            <person name="Murat C."/>
            <person name="Kuo A."/>
            <person name="Barry K.W."/>
            <person name="Clum A."/>
            <person name="Dockter R.B."/>
            <person name="Fauchery L."/>
            <person name="Iotti M."/>
            <person name="Kohler A."/>
            <person name="Labutti K."/>
            <person name="Lindquist E.A."/>
            <person name="Lipzen A."/>
            <person name="Ohm R.A."/>
            <person name="Wang M."/>
            <person name="Grigoriev I.V."/>
            <person name="Zambonelli A."/>
            <person name="Martin F.M."/>
        </authorList>
    </citation>
    <scope>NUCLEOTIDE SEQUENCE [LARGE SCALE GENOMIC DNA]</scope>
    <source>
        <strain evidence="1 2">Tbo3840</strain>
    </source>
</reference>
<proteinExistence type="predicted"/>
<name>A0A2T6ZGL9_TUBBO</name>
<dbReference type="AlphaFoldDB" id="A0A2T6ZGL9"/>
<sequence length="116" mass="12566">MYCGRTATIRSRAPLLKFSPLLILALPQNCSDRSHVTPYEHSLDPFDLALSIRHCDGLRLRGRGLYEAHASSASPGDYFRVTDSAMDDTYPASCSGTSSRDAIDIYALGGPWGSVG</sequence>
<comment type="caution">
    <text evidence="1">The sequence shown here is derived from an EMBL/GenBank/DDBJ whole genome shotgun (WGS) entry which is preliminary data.</text>
</comment>
<keyword evidence="2" id="KW-1185">Reference proteome</keyword>
<evidence type="ECO:0000313" key="2">
    <source>
        <dbReference type="Proteomes" id="UP000244722"/>
    </source>
</evidence>
<accession>A0A2T6ZGL9</accession>
<organism evidence="1 2">
    <name type="scientific">Tuber borchii</name>
    <name type="common">White truffle</name>
    <dbReference type="NCBI Taxonomy" id="42251"/>
    <lineage>
        <taxon>Eukaryota</taxon>
        <taxon>Fungi</taxon>
        <taxon>Dikarya</taxon>
        <taxon>Ascomycota</taxon>
        <taxon>Pezizomycotina</taxon>
        <taxon>Pezizomycetes</taxon>
        <taxon>Pezizales</taxon>
        <taxon>Tuberaceae</taxon>
        <taxon>Tuber</taxon>
    </lineage>
</organism>
<protein>
    <submittedName>
        <fullName evidence="1">Uncharacterized protein</fullName>
    </submittedName>
</protein>
<dbReference type="Proteomes" id="UP000244722">
    <property type="component" value="Unassembled WGS sequence"/>
</dbReference>
<gene>
    <name evidence="1" type="ORF">B9Z19DRAFT_1092241</name>
</gene>